<dbReference type="InterPro" id="IPR001509">
    <property type="entry name" value="Epimerase_deHydtase"/>
</dbReference>
<gene>
    <name evidence="3" type="ORF">AMPC_05840</name>
</gene>
<dbReference type="InterPro" id="IPR036291">
    <property type="entry name" value="NAD(P)-bd_dom_sf"/>
</dbReference>
<name>A0ABM7X6K5_9BACT</name>
<dbReference type="Gene3D" id="3.90.25.10">
    <property type="entry name" value="UDP-galactose 4-epimerase, domain 1"/>
    <property type="match status" value="1"/>
</dbReference>
<organism evidence="3 4">
    <name type="scientific">Anaeromyxobacter paludicola</name>
    <dbReference type="NCBI Taxonomy" id="2918171"/>
    <lineage>
        <taxon>Bacteria</taxon>
        <taxon>Pseudomonadati</taxon>
        <taxon>Myxococcota</taxon>
        <taxon>Myxococcia</taxon>
        <taxon>Myxococcales</taxon>
        <taxon>Cystobacterineae</taxon>
        <taxon>Anaeromyxobacteraceae</taxon>
        <taxon>Anaeromyxobacter</taxon>
    </lineage>
</organism>
<accession>A0ABM7X6K5</accession>
<reference evidence="4" key="1">
    <citation type="journal article" date="2022" name="Int. J. Syst. Evol. Microbiol.">
        <title>Anaeromyxobacter oryzae sp. nov., Anaeromyxobacter diazotrophicus sp. nov. and Anaeromyxobacter paludicola sp. nov., isolated from paddy soils.</title>
        <authorList>
            <person name="Itoh H."/>
            <person name="Xu Z."/>
            <person name="Mise K."/>
            <person name="Masuda Y."/>
            <person name="Ushijima N."/>
            <person name="Hayakawa C."/>
            <person name="Shiratori Y."/>
            <person name="Senoo K."/>
        </authorList>
    </citation>
    <scope>NUCLEOTIDE SEQUENCE [LARGE SCALE GENOMIC DNA]</scope>
    <source>
        <strain evidence="4">Red630</strain>
    </source>
</reference>
<dbReference type="Pfam" id="PF01370">
    <property type="entry name" value="Epimerase"/>
    <property type="match status" value="1"/>
</dbReference>
<evidence type="ECO:0000256" key="1">
    <source>
        <dbReference type="ARBA" id="ARBA00007637"/>
    </source>
</evidence>
<dbReference type="SUPFAM" id="SSF51735">
    <property type="entry name" value="NAD(P)-binding Rossmann-fold domains"/>
    <property type="match status" value="1"/>
</dbReference>
<evidence type="ECO:0000313" key="3">
    <source>
        <dbReference type="EMBL" id="BDG07471.1"/>
    </source>
</evidence>
<sequence>MGRKILITGGAGFIGSNVADRFVGAGWDVAVIDDLSSGKRENVPAAARLYPCDVRSAAAAEAIRKERPDVVAHLAAQIDVRKSMADPRHDADVNLGGLLNVMQAAVAAGSVRHALFASSGGAMYGETDHVPTREDEPPHPVSHYGAAKTASEIYLGVYRASHGITSTALRFANVYGPRQDPHGEAGVVAIFAGRLLEGQPCTIYGDGTQTRDYVFVEDVARANLLAAERGHDGPLNVGTGIETDVNRLYAVLATAAGSAAPPRYAPGRAGEQRRSCIDPSAARGALGWQPEVPLEEGLRRTLEWFRQRRAAP</sequence>
<evidence type="ECO:0000259" key="2">
    <source>
        <dbReference type="Pfam" id="PF01370"/>
    </source>
</evidence>
<dbReference type="EMBL" id="AP025592">
    <property type="protein sequence ID" value="BDG07471.1"/>
    <property type="molecule type" value="Genomic_DNA"/>
</dbReference>
<comment type="similarity">
    <text evidence="1">Belongs to the NAD(P)-dependent epimerase/dehydratase family.</text>
</comment>
<keyword evidence="4" id="KW-1185">Reference proteome</keyword>
<feature type="domain" description="NAD-dependent epimerase/dehydratase" evidence="2">
    <location>
        <begin position="5"/>
        <end position="238"/>
    </location>
</feature>
<dbReference type="Proteomes" id="UP001162734">
    <property type="component" value="Chromosome"/>
</dbReference>
<evidence type="ECO:0000313" key="4">
    <source>
        <dbReference type="Proteomes" id="UP001162734"/>
    </source>
</evidence>
<dbReference type="Gene3D" id="3.40.50.720">
    <property type="entry name" value="NAD(P)-binding Rossmann-like Domain"/>
    <property type="match status" value="1"/>
</dbReference>
<protein>
    <submittedName>
        <fullName evidence="3">UDP-glucose 4-epimerase</fullName>
    </submittedName>
</protein>
<dbReference type="PANTHER" id="PTHR43000">
    <property type="entry name" value="DTDP-D-GLUCOSE 4,6-DEHYDRATASE-RELATED"/>
    <property type="match status" value="1"/>
</dbReference>
<proteinExistence type="inferred from homology"/>
<dbReference type="RefSeq" id="WP_248344226.1">
    <property type="nucleotide sequence ID" value="NZ_AP025592.1"/>
</dbReference>